<reference evidence="4" key="2">
    <citation type="submission" date="2024-06" db="EMBL/GenBank/DDBJ databases">
        <authorList>
            <person name="Sakai Y."/>
            <person name="Fujii T."/>
        </authorList>
    </citation>
    <scope>NUCLEOTIDE SEQUENCE</scope>
    <source>
        <strain evidence="4">M701</strain>
        <plasmid evidence="4">pM7012</plasmid>
    </source>
</reference>
<dbReference type="InterPro" id="IPR046342">
    <property type="entry name" value="CBS_dom_sf"/>
</dbReference>
<dbReference type="CDD" id="cd04586">
    <property type="entry name" value="CBS_pair_BON_assoc"/>
    <property type="match status" value="1"/>
</dbReference>
<dbReference type="InterPro" id="IPR000644">
    <property type="entry name" value="CBS_dom"/>
</dbReference>
<keyword evidence="1 2" id="KW-0129">CBS domain</keyword>
<feature type="domain" description="CBS" evidence="3">
    <location>
        <begin position="7"/>
        <end position="66"/>
    </location>
</feature>
<protein>
    <submittedName>
        <fullName evidence="4">CBS domain protein</fullName>
    </submittedName>
</protein>
<dbReference type="SMART" id="SM00116">
    <property type="entry name" value="CBS"/>
    <property type="match status" value="2"/>
</dbReference>
<dbReference type="InterPro" id="IPR051257">
    <property type="entry name" value="Diverse_CBS-Domain"/>
</dbReference>
<sequence length="156" mass="17143">MLIQNFMTPDPVTVQPETPVEDIARLLLAHRINGVPVVDGAGRLIGVVTADLIHRGADERLEPRESIWKENSWISFLGPKGTQRDKAEGRTAAEVMTTEVHSVAPVMHPSVAVRLMVDHHLTSLPVVEDGKVIGVISRIDLLSLLKELENPLKRGN</sequence>
<evidence type="ECO:0000259" key="3">
    <source>
        <dbReference type="PROSITE" id="PS51371"/>
    </source>
</evidence>
<dbReference type="RefSeq" id="WP_023842653.1">
    <property type="nucleotide sequence ID" value="NC_022995.1"/>
</dbReference>
<accession>V5YNE9</accession>
<feature type="domain" description="CBS" evidence="3">
    <location>
        <begin position="96"/>
        <end position="152"/>
    </location>
</feature>
<organism evidence="4">
    <name type="scientific">Burkholderia sp. M701</name>
    <dbReference type="NCBI Taxonomy" id="326454"/>
    <lineage>
        <taxon>Bacteria</taxon>
        <taxon>Pseudomonadati</taxon>
        <taxon>Pseudomonadota</taxon>
        <taxon>Betaproteobacteria</taxon>
        <taxon>Burkholderiales</taxon>
        <taxon>Burkholderiaceae</taxon>
        <taxon>Burkholderia</taxon>
    </lineage>
</organism>
<dbReference type="EMBL" id="AB853026">
    <property type="protein sequence ID" value="BAO19110.1"/>
    <property type="molecule type" value="Genomic_DNA"/>
</dbReference>
<dbReference type="Pfam" id="PF00571">
    <property type="entry name" value="CBS"/>
    <property type="match status" value="2"/>
</dbReference>
<evidence type="ECO:0000313" key="4">
    <source>
        <dbReference type="EMBL" id="BAO19110.1"/>
    </source>
</evidence>
<dbReference type="AlphaFoldDB" id="V5YNE9"/>
<evidence type="ECO:0000256" key="1">
    <source>
        <dbReference type="ARBA" id="ARBA00023122"/>
    </source>
</evidence>
<name>V5YNE9_9BURK</name>
<geneLocation type="plasmid" evidence="4">
    <name>pM7012</name>
</geneLocation>
<proteinExistence type="predicted"/>
<dbReference type="PANTHER" id="PTHR43080">
    <property type="entry name" value="CBS DOMAIN-CONTAINING PROTEIN CBSX3, MITOCHONDRIAL"/>
    <property type="match status" value="1"/>
</dbReference>
<evidence type="ECO:0000256" key="2">
    <source>
        <dbReference type="PROSITE-ProRule" id="PRU00703"/>
    </source>
</evidence>
<keyword evidence="4" id="KW-0614">Plasmid</keyword>
<dbReference type="PANTHER" id="PTHR43080:SF29">
    <property type="entry name" value="OS02G0818000 PROTEIN"/>
    <property type="match status" value="1"/>
</dbReference>
<dbReference type="Gene3D" id="3.10.580.10">
    <property type="entry name" value="CBS-domain"/>
    <property type="match status" value="1"/>
</dbReference>
<dbReference type="SUPFAM" id="SSF54631">
    <property type="entry name" value="CBS-domain pair"/>
    <property type="match status" value="1"/>
</dbReference>
<reference evidence="4" key="1">
    <citation type="journal article" date="2014" name="Microbiology">
        <title>A 2,4-dichlorophenoxyacetic acid degradation plasmid pM7012 discloses distribution of an unclassified megaplasmid group across bacterial species.</title>
        <authorList>
            <person name="Sakai Y."/>
            <person name="Ogawa N."/>
            <person name="Shimomura Y."/>
            <person name="Fujii T."/>
        </authorList>
    </citation>
    <scope>NUCLEOTIDE SEQUENCE</scope>
    <source>
        <strain evidence="4">M701</strain>
    </source>
</reference>
<dbReference type="PROSITE" id="PS51371">
    <property type="entry name" value="CBS"/>
    <property type="match status" value="2"/>
</dbReference>